<dbReference type="SUPFAM" id="SSF158472">
    <property type="entry name" value="HAMP domain-like"/>
    <property type="match status" value="1"/>
</dbReference>
<evidence type="ECO:0000256" key="4">
    <source>
        <dbReference type="ARBA" id="ARBA00022553"/>
    </source>
</evidence>
<feature type="transmembrane region" description="Helical" evidence="11">
    <location>
        <begin position="20"/>
        <end position="43"/>
    </location>
</feature>
<keyword evidence="9" id="KW-0902">Two-component regulatory system</keyword>
<dbReference type="OrthoDB" id="5242752at2"/>
<dbReference type="GO" id="GO:0005886">
    <property type="term" value="C:plasma membrane"/>
    <property type="evidence" value="ECO:0007669"/>
    <property type="project" value="UniProtKB-SubCell"/>
</dbReference>
<feature type="domain" description="Histidine kinase" evidence="12">
    <location>
        <begin position="246"/>
        <end position="452"/>
    </location>
</feature>
<evidence type="ECO:0000259" key="12">
    <source>
        <dbReference type="PROSITE" id="PS50109"/>
    </source>
</evidence>
<dbReference type="Gene3D" id="6.10.340.10">
    <property type="match status" value="1"/>
</dbReference>
<dbReference type="EMBL" id="FMZZ01000010">
    <property type="protein sequence ID" value="SDD38861.1"/>
    <property type="molecule type" value="Genomic_DNA"/>
</dbReference>
<protein>
    <recommendedName>
        <fullName evidence="3">histidine kinase</fullName>
        <ecNumber evidence="3">2.7.13.3</ecNumber>
    </recommendedName>
</protein>
<dbReference type="SMART" id="SM00387">
    <property type="entry name" value="HATPase_c"/>
    <property type="match status" value="1"/>
</dbReference>
<dbReference type="CDD" id="cd00082">
    <property type="entry name" value="HisKA"/>
    <property type="match status" value="1"/>
</dbReference>
<gene>
    <name evidence="14" type="ORF">SAMN05216174_110202</name>
</gene>
<comment type="subcellular location">
    <subcellularLocation>
        <location evidence="2">Cell membrane</location>
    </subcellularLocation>
</comment>
<dbReference type="Pfam" id="PF02518">
    <property type="entry name" value="HATPase_c"/>
    <property type="match status" value="1"/>
</dbReference>
<organism evidence="14 15">
    <name type="scientific">Actinokineospora iranica</name>
    <dbReference type="NCBI Taxonomy" id="1271860"/>
    <lineage>
        <taxon>Bacteria</taxon>
        <taxon>Bacillati</taxon>
        <taxon>Actinomycetota</taxon>
        <taxon>Actinomycetes</taxon>
        <taxon>Pseudonocardiales</taxon>
        <taxon>Pseudonocardiaceae</taxon>
        <taxon>Actinokineospora</taxon>
    </lineage>
</organism>
<dbReference type="STRING" id="1271860.SAMN05216174_110202"/>
<dbReference type="GO" id="GO:0000155">
    <property type="term" value="F:phosphorelay sensor kinase activity"/>
    <property type="evidence" value="ECO:0007669"/>
    <property type="project" value="InterPro"/>
</dbReference>
<evidence type="ECO:0000313" key="14">
    <source>
        <dbReference type="EMBL" id="SDD38861.1"/>
    </source>
</evidence>
<dbReference type="CDD" id="cd06225">
    <property type="entry name" value="HAMP"/>
    <property type="match status" value="1"/>
</dbReference>
<evidence type="ECO:0000256" key="5">
    <source>
        <dbReference type="ARBA" id="ARBA00022679"/>
    </source>
</evidence>
<evidence type="ECO:0000256" key="1">
    <source>
        <dbReference type="ARBA" id="ARBA00000085"/>
    </source>
</evidence>
<dbReference type="SUPFAM" id="SSF55874">
    <property type="entry name" value="ATPase domain of HSP90 chaperone/DNA topoisomerase II/histidine kinase"/>
    <property type="match status" value="1"/>
</dbReference>
<dbReference type="RefSeq" id="WP_091453602.1">
    <property type="nucleotide sequence ID" value="NZ_FMZZ01000010.1"/>
</dbReference>
<dbReference type="PRINTS" id="PR00344">
    <property type="entry name" value="BCTRLSENSOR"/>
</dbReference>
<dbReference type="SUPFAM" id="SSF47384">
    <property type="entry name" value="Homodimeric domain of signal transducing histidine kinase"/>
    <property type="match status" value="1"/>
</dbReference>
<feature type="transmembrane region" description="Helical" evidence="11">
    <location>
        <begin position="161"/>
        <end position="184"/>
    </location>
</feature>
<dbReference type="PROSITE" id="PS50109">
    <property type="entry name" value="HIS_KIN"/>
    <property type="match status" value="1"/>
</dbReference>
<evidence type="ECO:0000256" key="7">
    <source>
        <dbReference type="ARBA" id="ARBA00022777"/>
    </source>
</evidence>
<evidence type="ECO:0000256" key="6">
    <source>
        <dbReference type="ARBA" id="ARBA00022692"/>
    </source>
</evidence>
<evidence type="ECO:0000256" key="3">
    <source>
        <dbReference type="ARBA" id="ARBA00012438"/>
    </source>
</evidence>
<evidence type="ECO:0000313" key="15">
    <source>
        <dbReference type="Proteomes" id="UP000199501"/>
    </source>
</evidence>
<evidence type="ECO:0000256" key="10">
    <source>
        <dbReference type="ARBA" id="ARBA00023136"/>
    </source>
</evidence>
<keyword evidence="15" id="KW-1185">Reference proteome</keyword>
<dbReference type="InterPro" id="IPR036890">
    <property type="entry name" value="HATPase_C_sf"/>
</dbReference>
<reference evidence="15" key="1">
    <citation type="submission" date="2016-10" db="EMBL/GenBank/DDBJ databases">
        <authorList>
            <person name="Varghese N."/>
            <person name="Submissions S."/>
        </authorList>
    </citation>
    <scope>NUCLEOTIDE SEQUENCE [LARGE SCALE GENOMIC DNA]</scope>
    <source>
        <strain evidence="15">IBRC-M 10403</strain>
    </source>
</reference>
<keyword evidence="8 11" id="KW-1133">Transmembrane helix</keyword>
<dbReference type="SMART" id="SM00388">
    <property type="entry name" value="HisKA"/>
    <property type="match status" value="1"/>
</dbReference>
<accession>A0A1G6UC82</accession>
<evidence type="ECO:0000256" key="2">
    <source>
        <dbReference type="ARBA" id="ARBA00004236"/>
    </source>
</evidence>
<evidence type="ECO:0000256" key="9">
    <source>
        <dbReference type="ARBA" id="ARBA00023012"/>
    </source>
</evidence>
<dbReference type="AlphaFoldDB" id="A0A1G6UC82"/>
<keyword evidence="5" id="KW-0808">Transferase</keyword>
<dbReference type="InterPro" id="IPR050428">
    <property type="entry name" value="TCS_sensor_his_kinase"/>
</dbReference>
<dbReference type="InterPro" id="IPR004358">
    <property type="entry name" value="Sig_transdc_His_kin-like_C"/>
</dbReference>
<dbReference type="InterPro" id="IPR003660">
    <property type="entry name" value="HAMP_dom"/>
</dbReference>
<keyword evidence="7 14" id="KW-0418">Kinase</keyword>
<dbReference type="Pfam" id="PF00672">
    <property type="entry name" value="HAMP"/>
    <property type="match status" value="1"/>
</dbReference>
<keyword evidence="4" id="KW-0597">Phosphoprotein</keyword>
<dbReference type="InterPro" id="IPR003661">
    <property type="entry name" value="HisK_dim/P_dom"/>
</dbReference>
<dbReference type="PANTHER" id="PTHR45436:SF5">
    <property type="entry name" value="SENSOR HISTIDINE KINASE TRCS"/>
    <property type="match status" value="1"/>
</dbReference>
<dbReference type="CDD" id="cd00075">
    <property type="entry name" value="HATPase"/>
    <property type="match status" value="1"/>
</dbReference>
<dbReference type="SMART" id="SM00304">
    <property type="entry name" value="HAMP"/>
    <property type="match status" value="1"/>
</dbReference>
<evidence type="ECO:0000256" key="8">
    <source>
        <dbReference type="ARBA" id="ARBA00022989"/>
    </source>
</evidence>
<dbReference type="Gene3D" id="1.10.287.130">
    <property type="match status" value="1"/>
</dbReference>
<dbReference type="Proteomes" id="UP000199501">
    <property type="component" value="Unassembled WGS sequence"/>
</dbReference>
<keyword evidence="10 11" id="KW-0472">Membrane</keyword>
<dbReference type="InterPro" id="IPR003594">
    <property type="entry name" value="HATPase_dom"/>
</dbReference>
<name>A0A1G6UC82_9PSEU</name>
<evidence type="ECO:0000259" key="13">
    <source>
        <dbReference type="PROSITE" id="PS50885"/>
    </source>
</evidence>
<comment type="catalytic activity">
    <reaction evidence="1">
        <text>ATP + protein L-histidine = ADP + protein N-phospho-L-histidine.</text>
        <dbReference type="EC" id="2.7.13.3"/>
    </reaction>
</comment>
<evidence type="ECO:0000256" key="11">
    <source>
        <dbReference type="SAM" id="Phobius"/>
    </source>
</evidence>
<dbReference type="PANTHER" id="PTHR45436">
    <property type="entry name" value="SENSOR HISTIDINE KINASE YKOH"/>
    <property type="match status" value="1"/>
</dbReference>
<dbReference type="Gene3D" id="3.30.565.10">
    <property type="entry name" value="Histidine kinase-like ATPase, C-terminal domain"/>
    <property type="match status" value="1"/>
</dbReference>
<sequence>MSAESPGRRLGLRGRVMLTFALGAALVLLLLAVSVFTISRGYLLDQRERSAQRLASADADFVKRRLAAPNADPRAALMALDPAADTILLLLRHGEWISADGNPPPAPPTPSLLAEVAAGATTLEPVTVGELPYLVVGVPLGDGDAFFEFTPIIELRSTIQVLGTVLAACALAATVGAALLGLWASRRVLHPLRSLAGTAASIAGGNLDSRLPEDNDRDLNTIVTSFNSMVDSLQRRIERERQFVGDVTHELRTPLTTLVTSVEVMHRHAAELPDRPRRALELVGSELDHLRRMLDDLLTLARTDAGLHHDDEEPLRLVDLLDHVLAGQAATPVDADTDGPVLGRKLALVRAFTNLVDNAERHGRGLARVGLHAHGDHVLVEIDDHGPGVEPAERERIFERFATGRTARGSSAGTGLGLALVAETIAAHGGTVHCTDAPGGGARFVVALPLDNTPEDTIE</sequence>
<dbReference type="EC" id="2.7.13.3" evidence="3"/>
<dbReference type="PROSITE" id="PS50885">
    <property type="entry name" value="HAMP"/>
    <property type="match status" value="1"/>
</dbReference>
<keyword evidence="6 11" id="KW-0812">Transmembrane</keyword>
<dbReference type="InterPro" id="IPR005467">
    <property type="entry name" value="His_kinase_dom"/>
</dbReference>
<dbReference type="Pfam" id="PF00512">
    <property type="entry name" value="HisKA"/>
    <property type="match status" value="1"/>
</dbReference>
<dbReference type="InterPro" id="IPR036097">
    <property type="entry name" value="HisK_dim/P_sf"/>
</dbReference>
<proteinExistence type="predicted"/>
<feature type="domain" description="HAMP" evidence="13">
    <location>
        <begin position="186"/>
        <end position="238"/>
    </location>
</feature>